<protein>
    <submittedName>
        <fullName evidence="3">Uncharacterized protein</fullName>
    </submittedName>
</protein>
<feature type="compositionally biased region" description="Polar residues" evidence="1">
    <location>
        <begin position="44"/>
        <end position="53"/>
    </location>
</feature>
<feature type="transmembrane region" description="Helical" evidence="2">
    <location>
        <begin position="66"/>
        <end position="85"/>
    </location>
</feature>
<evidence type="ECO:0000313" key="3">
    <source>
        <dbReference type="EMBL" id="CCC41380.1"/>
    </source>
</evidence>
<keyword evidence="2" id="KW-0472">Membrane</keyword>
<evidence type="ECO:0000256" key="1">
    <source>
        <dbReference type="SAM" id="MobiDB-lite"/>
    </source>
</evidence>
<feature type="transmembrane region" description="Helical" evidence="2">
    <location>
        <begin position="97"/>
        <end position="117"/>
    </location>
</feature>
<dbReference type="AlphaFoldDB" id="G0LMR0"/>
<keyword evidence="2" id="KW-1133">Transmembrane helix</keyword>
<reference evidence="3 4" key="1">
    <citation type="journal article" date="2011" name="PLoS ONE">
        <title>Haloquadratum walsbyi: limited diversity in a global pond.</title>
        <authorList>
            <person name="Dyall-Smith M."/>
            <person name="Pfeiffer F."/>
            <person name="Klee K."/>
            <person name="Palm P."/>
            <person name="Gross K."/>
            <person name="Schuster S.C."/>
            <person name="Rampp M."/>
            <person name="Oesterhelt D."/>
        </authorList>
    </citation>
    <scope>NUCLEOTIDE SEQUENCE [LARGE SCALE GENOMIC DNA]</scope>
    <source>
        <strain evidence="4">DSM 16854 / JCM 12705 / C23</strain>
    </source>
</reference>
<dbReference type="HOGENOM" id="CLU_2140168_0_0_2"/>
<proteinExistence type="predicted"/>
<evidence type="ECO:0000313" key="4">
    <source>
        <dbReference type="Proteomes" id="UP000007954"/>
    </source>
</evidence>
<dbReference type="EMBL" id="FR746099">
    <property type="protein sequence ID" value="CCC41380.1"/>
    <property type="molecule type" value="Genomic_DNA"/>
</dbReference>
<gene>
    <name evidence="3" type="ordered locus">Hqrw_3636</name>
</gene>
<feature type="region of interest" description="Disordered" evidence="1">
    <location>
        <begin position="28"/>
        <end position="62"/>
    </location>
</feature>
<evidence type="ECO:0000256" key="2">
    <source>
        <dbReference type="SAM" id="Phobius"/>
    </source>
</evidence>
<sequence>MMMRRHNPLSTSISSTSYSLSLSMASNSSADTDIDTTDKASADVDTSPQSSTEQARETESTQNHGLTIGTICVLAGGLIMMWIVSNMPFPQPAFDSIQWYALFAFVIIYWAIAIRWIHTQNFKPVTK</sequence>
<organism evidence="3 4">
    <name type="scientific">Haloquadratum walsbyi (strain DSM 16854 / JCM 12705 / C23)</name>
    <dbReference type="NCBI Taxonomy" id="768065"/>
    <lineage>
        <taxon>Archaea</taxon>
        <taxon>Methanobacteriati</taxon>
        <taxon>Methanobacteriota</taxon>
        <taxon>Stenosarchaea group</taxon>
        <taxon>Halobacteria</taxon>
        <taxon>Halobacteriales</taxon>
        <taxon>Haloferacaceae</taxon>
        <taxon>Haloquadratum</taxon>
    </lineage>
</organism>
<dbReference type="KEGG" id="hwc:Hqrw_3636"/>
<name>G0LMR0_HALWC</name>
<accession>G0LMR0</accession>
<keyword evidence="2" id="KW-0812">Transmembrane</keyword>
<dbReference type="Proteomes" id="UP000007954">
    <property type="component" value="Chromosome"/>
</dbReference>